<dbReference type="Proteomes" id="UP000657739">
    <property type="component" value="Unassembled WGS sequence"/>
</dbReference>
<gene>
    <name evidence="7" type="primary">wzxE</name>
    <name evidence="7" type="ORF">IE987_02570</name>
</gene>
<feature type="transmembrane region" description="Helical" evidence="6">
    <location>
        <begin position="176"/>
        <end position="196"/>
    </location>
</feature>
<evidence type="ECO:0000256" key="6">
    <source>
        <dbReference type="SAM" id="Phobius"/>
    </source>
</evidence>
<dbReference type="InterPro" id="IPR050833">
    <property type="entry name" value="Poly_Biosynth_Transport"/>
</dbReference>
<evidence type="ECO:0000256" key="5">
    <source>
        <dbReference type="ARBA" id="ARBA00023136"/>
    </source>
</evidence>
<evidence type="ECO:0000256" key="1">
    <source>
        <dbReference type="ARBA" id="ARBA00004651"/>
    </source>
</evidence>
<evidence type="ECO:0000256" key="4">
    <source>
        <dbReference type="ARBA" id="ARBA00022989"/>
    </source>
</evidence>
<keyword evidence="2" id="KW-1003">Cell membrane</keyword>
<evidence type="ECO:0000256" key="2">
    <source>
        <dbReference type="ARBA" id="ARBA00022475"/>
    </source>
</evidence>
<evidence type="ECO:0000256" key="3">
    <source>
        <dbReference type="ARBA" id="ARBA00022692"/>
    </source>
</evidence>
<dbReference type="PANTHER" id="PTHR30250">
    <property type="entry name" value="PST FAMILY PREDICTED COLANIC ACID TRANSPORTER"/>
    <property type="match status" value="1"/>
</dbReference>
<feature type="transmembrane region" description="Helical" evidence="6">
    <location>
        <begin position="118"/>
        <end position="138"/>
    </location>
</feature>
<dbReference type="GO" id="GO:0005886">
    <property type="term" value="C:plasma membrane"/>
    <property type="evidence" value="ECO:0007669"/>
    <property type="project" value="UniProtKB-SubCell"/>
</dbReference>
<feature type="transmembrane region" description="Helical" evidence="6">
    <location>
        <begin position="46"/>
        <end position="67"/>
    </location>
</feature>
<keyword evidence="5 6" id="KW-0472">Membrane</keyword>
<feature type="transmembrane region" description="Helical" evidence="6">
    <location>
        <begin position="217"/>
        <end position="238"/>
    </location>
</feature>
<dbReference type="PANTHER" id="PTHR30250:SF30">
    <property type="entry name" value="LIPID III FLIPPASE"/>
    <property type="match status" value="1"/>
</dbReference>
<accession>A0A927HPL7</accession>
<dbReference type="EMBL" id="JACXTE010000001">
    <property type="protein sequence ID" value="MBD3707790.1"/>
    <property type="molecule type" value="Genomic_DNA"/>
</dbReference>
<keyword evidence="3 6" id="KW-0812">Transmembrane</keyword>
<evidence type="ECO:0000313" key="8">
    <source>
        <dbReference type="Proteomes" id="UP000657739"/>
    </source>
</evidence>
<dbReference type="AlphaFoldDB" id="A0A927HPL7"/>
<evidence type="ECO:0000313" key="7">
    <source>
        <dbReference type="EMBL" id="MBD3707790.1"/>
    </source>
</evidence>
<dbReference type="NCBIfam" id="NF011679">
    <property type="entry name" value="PRK15099.1"/>
    <property type="match status" value="1"/>
</dbReference>
<organism evidence="7 8">
    <name type="scientific">Klebsiella pneumoniae</name>
    <dbReference type="NCBI Taxonomy" id="573"/>
    <lineage>
        <taxon>Bacteria</taxon>
        <taxon>Pseudomonadati</taxon>
        <taxon>Pseudomonadota</taxon>
        <taxon>Gammaproteobacteria</taxon>
        <taxon>Enterobacterales</taxon>
        <taxon>Enterobacteriaceae</taxon>
        <taxon>Klebsiella/Raoultella group</taxon>
        <taxon>Klebsiella</taxon>
        <taxon>Klebsiella pneumoniae complex</taxon>
    </lineage>
</organism>
<reference evidence="7" key="1">
    <citation type="submission" date="2020-07" db="EMBL/GenBank/DDBJ databases">
        <title>Clinical and genomic characterization of carbapenemase-producing Enterobacterales causing secondary infections during the COVID-19 crisis at a New York City hospital.</title>
        <authorList>
            <person name="Gomez-Simmonds A."/>
            <person name="Annavajhala M.K."/>
            <person name="Uhlemann A.-C."/>
        </authorList>
    </citation>
    <scope>NUCLEOTIDE SEQUENCE</scope>
    <source>
        <strain evidence="7">NK1593</strain>
    </source>
</reference>
<sequence>MSLAKASLWTAASTLVKIGAGLLVVKLLAVSFGPAGVGQAGNFRQLVTVLGVLAGAGIFNGVTKLVAQHHDDPPAPEAGGGHLVGDGAWLFHPAGAGIFTGGGADKPGLFGHTHYQGLVRLVALVQMGIAWANFLLALMKGFRDAAGNAFSLIAGSLIGVAAYYACYVLGGYQGALLGLALVPALVVVPAGIMLWRRGNIPLSALRPRWDNGLAGQLSKFTLMALITSVTLPVAYVMMRNLLAAHYGWEAVGIWQG</sequence>
<protein>
    <submittedName>
        <fullName evidence="7">Lipid III flippase WzxE</fullName>
    </submittedName>
</protein>
<feature type="transmembrane region" description="Helical" evidence="6">
    <location>
        <begin position="150"/>
        <end position="170"/>
    </location>
</feature>
<comment type="caution">
    <text evidence="7">The sequence shown here is derived from an EMBL/GenBank/DDBJ whole genome shotgun (WGS) entry which is preliminary data.</text>
</comment>
<keyword evidence="4 6" id="KW-1133">Transmembrane helix</keyword>
<name>A0A927HPL7_KLEPN</name>
<comment type="subcellular location">
    <subcellularLocation>
        <location evidence="1">Cell membrane</location>
        <topology evidence="1">Multi-pass membrane protein</topology>
    </subcellularLocation>
</comment>
<proteinExistence type="predicted"/>